<dbReference type="PROSITE" id="PS50020">
    <property type="entry name" value="WW_DOMAIN_2"/>
    <property type="match status" value="2"/>
</dbReference>
<evidence type="ECO:0000256" key="9">
    <source>
        <dbReference type="ARBA" id="ARBA00023015"/>
    </source>
</evidence>
<evidence type="ECO:0000256" key="14">
    <source>
        <dbReference type="ARBA" id="ARBA00046362"/>
    </source>
</evidence>
<dbReference type="CDD" id="cd00201">
    <property type="entry name" value="WW"/>
    <property type="match status" value="2"/>
</dbReference>
<reference evidence="17" key="1">
    <citation type="submission" date="2015-07" db="EMBL/GenBank/DDBJ databases">
        <title>Transcriptome Assembly of Anthurium amnicola.</title>
        <authorList>
            <person name="Suzuki J."/>
        </authorList>
    </citation>
    <scope>NUCLEOTIDE SEQUENCE</scope>
</reference>
<feature type="domain" description="WW" evidence="16">
    <location>
        <begin position="299"/>
        <end position="333"/>
    </location>
</feature>
<dbReference type="Pfam" id="PF00397">
    <property type="entry name" value="WW"/>
    <property type="match status" value="2"/>
</dbReference>
<dbReference type="GO" id="GO:0045087">
    <property type="term" value="P:innate immune response"/>
    <property type="evidence" value="ECO:0007669"/>
    <property type="project" value="UniProtKB-KW"/>
</dbReference>
<name>A0A1D1XI76_9ARAE</name>
<evidence type="ECO:0000256" key="11">
    <source>
        <dbReference type="ARBA" id="ARBA00023187"/>
    </source>
</evidence>
<keyword evidence="9" id="KW-0805">Transcription regulation</keyword>
<keyword evidence="4" id="KW-0597">Phosphoprotein</keyword>
<feature type="non-terminal residue" evidence="17">
    <location>
        <position position="1"/>
    </location>
</feature>
<evidence type="ECO:0000256" key="7">
    <source>
        <dbReference type="ARBA" id="ARBA00022737"/>
    </source>
</evidence>
<dbReference type="SMART" id="SM00456">
    <property type="entry name" value="WW"/>
    <property type="match status" value="2"/>
</dbReference>
<evidence type="ECO:0000256" key="12">
    <source>
        <dbReference type="ARBA" id="ARBA00023242"/>
    </source>
</evidence>
<keyword evidence="7" id="KW-0677">Repeat</keyword>
<feature type="domain" description="WW" evidence="16">
    <location>
        <begin position="254"/>
        <end position="288"/>
    </location>
</feature>
<evidence type="ECO:0000256" key="8">
    <source>
        <dbReference type="ARBA" id="ARBA00022859"/>
    </source>
</evidence>
<evidence type="ECO:0000256" key="13">
    <source>
        <dbReference type="ARBA" id="ARBA00042167"/>
    </source>
</evidence>
<dbReference type="AlphaFoldDB" id="A0A1D1XI76"/>
<dbReference type="EMBL" id="GDJX01025844">
    <property type="protein sequence ID" value="JAT42092.1"/>
    <property type="molecule type" value="Transcribed_RNA"/>
</dbReference>
<dbReference type="Gene3D" id="2.20.70.10">
    <property type="match status" value="2"/>
</dbReference>
<organism evidence="17">
    <name type="scientific">Anthurium amnicola</name>
    <dbReference type="NCBI Taxonomy" id="1678845"/>
    <lineage>
        <taxon>Eukaryota</taxon>
        <taxon>Viridiplantae</taxon>
        <taxon>Streptophyta</taxon>
        <taxon>Embryophyta</taxon>
        <taxon>Tracheophyta</taxon>
        <taxon>Spermatophyta</taxon>
        <taxon>Magnoliopsida</taxon>
        <taxon>Liliopsida</taxon>
        <taxon>Araceae</taxon>
        <taxon>Pothoideae</taxon>
        <taxon>Potheae</taxon>
        <taxon>Anthurium</taxon>
    </lineage>
</organism>
<evidence type="ECO:0000313" key="17">
    <source>
        <dbReference type="EMBL" id="JAT42092.1"/>
    </source>
</evidence>
<dbReference type="PANTHER" id="PTHR21737:SF3">
    <property type="entry name" value="POLYGLUTAMINE-BINDING PROTEIN 1"/>
    <property type="match status" value="1"/>
</dbReference>
<gene>
    <name evidence="17" type="primary">PQBP1_0</name>
    <name evidence="17" type="ORF">g.60246</name>
</gene>
<accession>A0A1D1XI76</accession>
<evidence type="ECO:0000256" key="2">
    <source>
        <dbReference type="ARBA" id="ARBA00004463"/>
    </source>
</evidence>
<evidence type="ECO:0000256" key="4">
    <source>
        <dbReference type="ARBA" id="ARBA00022553"/>
    </source>
</evidence>
<keyword evidence="8" id="KW-0391">Immunity</keyword>
<keyword evidence="11" id="KW-0508">mRNA splicing</keyword>
<dbReference type="GO" id="GO:0016607">
    <property type="term" value="C:nuclear speck"/>
    <property type="evidence" value="ECO:0007669"/>
    <property type="project" value="UniProtKB-SubCell"/>
</dbReference>
<comment type="subcellular location">
    <subcellularLocation>
        <location evidence="2">Cytoplasmic granule</location>
    </subcellularLocation>
    <subcellularLocation>
        <location evidence="1">Nucleus speckle</location>
    </subcellularLocation>
</comment>
<evidence type="ECO:0000256" key="15">
    <source>
        <dbReference type="SAM" id="MobiDB-lite"/>
    </source>
</evidence>
<dbReference type="Gene3D" id="3.40.30.10">
    <property type="entry name" value="Glutaredoxin"/>
    <property type="match status" value="1"/>
</dbReference>
<keyword evidence="12" id="KW-0539">Nucleus</keyword>
<feature type="region of interest" description="Disordered" evidence="15">
    <location>
        <begin position="475"/>
        <end position="531"/>
    </location>
</feature>
<dbReference type="GO" id="GO:0000380">
    <property type="term" value="P:alternative mRNA splicing, via spliceosome"/>
    <property type="evidence" value="ECO:0007669"/>
    <property type="project" value="TreeGrafter"/>
</dbReference>
<feature type="region of interest" description="Disordered" evidence="15">
    <location>
        <begin position="398"/>
        <end position="461"/>
    </location>
</feature>
<dbReference type="InterPro" id="IPR001202">
    <property type="entry name" value="WW_dom"/>
</dbReference>
<evidence type="ECO:0000256" key="1">
    <source>
        <dbReference type="ARBA" id="ARBA00004324"/>
    </source>
</evidence>
<dbReference type="InterPro" id="IPR036020">
    <property type="entry name" value="WW_dom_sf"/>
</dbReference>
<dbReference type="GO" id="GO:0043021">
    <property type="term" value="F:ribonucleoprotein complex binding"/>
    <property type="evidence" value="ECO:0007669"/>
    <property type="project" value="TreeGrafter"/>
</dbReference>
<evidence type="ECO:0000256" key="6">
    <source>
        <dbReference type="ARBA" id="ARBA00022664"/>
    </source>
</evidence>
<dbReference type="GO" id="GO:0005737">
    <property type="term" value="C:cytoplasm"/>
    <property type="evidence" value="ECO:0007669"/>
    <property type="project" value="TreeGrafter"/>
</dbReference>
<dbReference type="PANTHER" id="PTHR21737">
    <property type="entry name" value="POLYGLUTAMINE BINDING PROTEIN 1/MARVEL MEMBRANE-ASSOCIATING DOMAIN CONTAINING 3"/>
    <property type="match status" value="1"/>
</dbReference>
<proteinExistence type="predicted"/>
<sequence>FRIFRYNMAGAPEDPHAGFVPHPPRTSRLRSAQLFLRPPNRVPRRLRRCRNDWFRAGREFAILRAGQPPVPWEEFSRPLNMDTSSIESAAQEAVLREQEIAMQQVIHNLRQARSTTEHVENDKDILVERHDPNALKGVLLKMATEHRAEITAKRGKSLHSNIGNVEIGNGYGVPGGGAYYAAVPLLGHPKDESHETQAQPEIEFEANGTAQRELPEYLQKRLKARGILKDDVISGGTTTEKKQESLSTAAMNVPTLPPGWAEAKDPASGCTYYYNENTGESKWDCPTECSASSQLPVLQSLSDGWEEMLDNSTGQKYYYNTKTHATKWERPISVDETPLQPSQMVSAAKSTSGEHETSPTIKCIGCGGWGVGLVHQWGYCNHCTRVLNLPVQSYSSSYSSDHQQTGKIMSKDTSGHMIPNPRSSFKPPFGKGNKRVSRKRAFSEDDELDPMDPSSYSDAPRGGWVVGLKGVQPRAADTTATGPLFQQRPYPSPGAVLRKNAEIAAQRKKPGSYMAPISKRGDGSDGLGDAD</sequence>
<evidence type="ECO:0000256" key="5">
    <source>
        <dbReference type="ARBA" id="ARBA00022588"/>
    </source>
</evidence>
<evidence type="ECO:0000256" key="3">
    <source>
        <dbReference type="ARBA" id="ARBA00021117"/>
    </source>
</evidence>
<dbReference type="SUPFAM" id="SSF51045">
    <property type="entry name" value="WW domain"/>
    <property type="match status" value="2"/>
</dbReference>
<keyword evidence="6" id="KW-0507">mRNA processing</keyword>
<evidence type="ECO:0000259" key="16">
    <source>
        <dbReference type="PROSITE" id="PS50020"/>
    </source>
</evidence>
<protein>
    <recommendedName>
        <fullName evidence="3">Polyglutamine-binding protein 1</fullName>
    </recommendedName>
    <alternativeName>
        <fullName evidence="13">Polyglutamine tract-binding protein 1</fullName>
    </alternativeName>
</protein>
<comment type="subunit">
    <text evidence="14">Interacts with POU3F2/Brn-2, ATXN1, TXNL4A, HTT and AR. Interaction with ATXN1 correlates positively with the length of the polyglutamine tract. Interacts with RNA polymerase II large subunit in a phosphorylation-dependent manner. Forms a ternary complex with ATXN1 mutant and phosphorylated RNA polymerase II. Interacts (via C-terminus) with TXNL4A and CD2BP2. Interacts (via WW domain) with ATN1 and SF3B1, and may interact with additional splice factors. Interacts (via WW domain) with WBP11; Leading to reduce interaction between PQBP1 and TXNL4A. Interacts with CAPRIN1. Interacts with DDX1. Interacts with SFPQ. Interacts with KHSRP.</text>
</comment>
<keyword evidence="10" id="KW-0804">Transcription</keyword>
<evidence type="ECO:0000256" key="10">
    <source>
        <dbReference type="ARBA" id="ARBA00023163"/>
    </source>
</evidence>
<keyword evidence="5" id="KW-0399">Innate immunity</keyword>